<keyword evidence="1" id="KW-0808">Transferase</keyword>
<accession>A0ABP8N4G4</accession>
<reference evidence="3" key="1">
    <citation type="journal article" date="2019" name="Int. J. Syst. Evol. Microbiol.">
        <title>The Global Catalogue of Microorganisms (GCM) 10K type strain sequencing project: providing services to taxonomists for standard genome sequencing and annotation.</title>
        <authorList>
            <consortium name="The Broad Institute Genomics Platform"/>
            <consortium name="The Broad Institute Genome Sequencing Center for Infectious Disease"/>
            <person name="Wu L."/>
            <person name="Ma J."/>
        </authorList>
    </citation>
    <scope>NUCLEOTIDE SEQUENCE [LARGE SCALE GENOMIC DNA]</scope>
    <source>
        <strain evidence="3">JCM 17927</strain>
    </source>
</reference>
<dbReference type="InterPro" id="IPR029063">
    <property type="entry name" value="SAM-dependent_MTases_sf"/>
</dbReference>
<dbReference type="RefSeq" id="WP_345244897.1">
    <property type="nucleotide sequence ID" value="NZ_BAABHD010000030.1"/>
</dbReference>
<dbReference type="PANTHER" id="PTHR43861:SF3">
    <property type="entry name" value="PUTATIVE (AFU_ORTHOLOGUE AFUA_2G14390)-RELATED"/>
    <property type="match status" value="1"/>
</dbReference>
<dbReference type="CDD" id="cd02440">
    <property type="entry name" value="AdoMet_MTases"/>
    <property type="match status" value="1"/>
</dbReference>
<protein>
    <recommendedName>
        <fullName evidence="4">Methyltransferase domain-containing protein</fullName>
    </recommendedName>
</protein>
<evidence type="ECO:0000256" key="1">
    <source>
        <dbReference type="ARBA" id="ARBA00022679"/>
    </source>
</evidence>
<evidence type="ECO:0000313" key="2">
    <source>
        <dbReference type="EMBL" id="GAA4459079.1"/>
    </source>
</evidence>
<dbReference type="Gene3D" id="3.40.50.150">
    <property type="entry name" value="Vaccinia Virus protein VP39"/>
    <property type="match status" value="1"/>
</dbReference>
<evidence type="ECO:0000313" key="3">
    <source>
        <dbReference type="Proteomes" id="UP001501175"/>
    </source>
</evidence>
<comment type="caution">
    <text evidence="2">The sequence shown here is derived from an EMBL/GenBank/DDBJ whole genome shotgun (WGS) entry which is preliminary data.</text>
</comment>
<organism evidence="2 3">
    <name type="scientific">Nibrella saemangeumensis</name>
    <dbReference type="NCBI Taxonomy" id="1084526"/>
    <lineage>
        <taxon>Bacteria</taxon>
        <taxon>Pseudomonadati</taxon>
        <taxon>Bacteroidota</taxon>
        <taxon>Cytophagia</taxon>
        <taxon>Cytophagales</taxon>
        <taxon>Spirosomataceae</taxon>
        <taxon>Nibrella</taxon>
    </lineage>
</organism>
<keyword evidence="3" id="KW-1185">Reference proteome</keyword>
<dbReference type="PANTHER" id="PTHR43861">
    <property type="entry name" value="TRANS-ACONITATE 2-METHYLTRANSFERASE-RELATED"/>
    <property type="match status" value="1"/>
</dbReference>
<dbReference type="Pfam" id="PF13489">
    <property type="entry name" value="Methyltransf_23"/>
    <property type="match status" value="1"/>
</dbReference>
<proteinExistence type="predicted"/>
<gene>
    <name evidence="2" type="ORF">GCM10023189_32270</name>
</gene>
<name>A0ABP8N4G4_9BACT</name>
<evidence type="ECO:0008006" key="4">
    <source>
        <dbReference type="Google" id="ProtNLM"/>
    </source>
</evidence>
<sequence>MKTLEQTQKVYNEDYFRYQRKIGEFGGWANKDKFQKYITSTDKVIDFGCGGGYLLKQLNCGAKIGIEVNESARQVAKLNGIKIIGSYEDVPDEWADIIISNHVLEHTSRPLDELIALRQKLKPGGKIIFVVPSEGVYHKYKAKDLNHHLYTWSPMCLGNLFESAGYNVLESKSLFHRWPPKYRLIAKFGKPVFNTFCKIYGYLTASSLAQSRVVAIKT</sequence>
<dbReference type="EMBL" id="BAABHD010000030">
    <property type="protein sequence ID" value="GAA4459079.1"/>
    <property type="molecule type" value="Genomic_DNA"/>
</dbReference>
<dbReference type="Proteomes" id="UP001501175">
    <property type="component" value="Unassembled WGS sequence"/>
</dbReference>
<dbReference type="SUPFAM" id="SSF53335">
    <property type="entry name" value="S-adenosyl-L-methionine-dependent methyltransferases"/>
    <property type="match status" value="1"/>
</dbReference>